<organism evidence="2 3">
    <name type="scientific">Acrasis kona</name>
    <dbReference type="NCBI Taxonomy" id="1008807"/>
    <lineage>
        <taxon>Eukaryota</taxon>
        <taxon>Discoba</taxon>
        <taxon>Heterolobosea</taxon>
        <taxon>Tetramitia</taxon>
        <taxon>Eutetramitia</taxon>
        <taxon>Acrasidae</taxon>
        <taxon>Acrasis</taxon>
    </lineage>
</organism>
<name>A0AAW2YPM7_9EUKA</name>
<dbReference type="GO" id="GO:0006508">
    <property type="term" value="P:proteolysis"/>
    <property type="evidence" value="ECO:0007669"/>
    <property type="project" value="InterPro"/>
</dbReference>
<dbReference type="Proteomes" id="UP001431209">
    <property type="component" value="Unassembled WGS sequence"/>
</dbReference>
<dbReference type="Pfam" id="PF00656">
    <property type="entry name" value="Peptidase_C14"/>
    <property type="match status" value="1"/>
</dbReference>
<dbReference type="GO" id="GO:0004197">
    <property type="term" value="F:cysteine-type endopeptidase activity"/>
    <property type="evidence" value="ECO:0007669"/>
    <property type="project" value="InterPro"/>
</dbReference>
<proteinExistence type="predicted"/>
<protein>
    <recommendedName>
        <fullName evidence="1">Peptidase C14 caspase domain-containing protein</fullName>
    </recommendedName>
</protein>
<dbReference type="Gene3D" id="3.40.50.1460">
    <property type="match status" value="1"/>
</dbReference>
<evidence type="ECO:0000259" key="1">
    <source>
        <dbReference type="Pfam" id="PF00656"/>
    </source>
</evidence>
<dbReference type="AlphaFoldDB" id="A0AAW2YPM7"/>
<feature type="domain" description="Peptidase C14 caspase" evidence="1">
    <location>
        <begin position="64"/>
        <end position="242"/>
    </location>
</feature>
<evidence type="ECO:0000313" key="3">
    <source>
        <dbReference type="Proteomes" id="UP001431209"/>
    </source>
</evidence>
<dbReference type="EMBL" id="JAOPGA020000476">
    <property type="protein sequence ID" value="KAL0478883.1"/>
    <property type="molecule type" value="Genomic_DNA"/>
</dbReference>
<gene>
    <name evidence="2" type="ORF">AKO1_010723</name>
</gene>
<dbReference type="InterPro" id="IPR011600">
    <property type="entry name" value="Pept_C14_caspase"/>
</dbReference>
<comment type="caution">
    <text evidence="2">The sequence shown here is derived from an EMBL/GenBank/DDBJ whole genome shotgun (WGS) entry which is preliminary data.</text>
</comment>
<sequence>MALSRITNLIKHIKPFHYDRSGPSIQNIKDTTFHHVLCLGFTGNTHHLKIANAVAHSEQFHENQYLQRSLLNSNNDVLNIINFISKLAYPISFSVNGHVTAKNVKHVLKESFITTSDSNNKGIILYWSGHGKAVESIHSNSKELYLSMAKSSHNDTSEELVCLNKLISYWHSLQPVHPLFLILECCHSGLAVVEGLGTWGTSSTQPCLILTSCAAEDVSGGWIMDGANTGGILTNFLIDPIATYFKVIFNVFYEFGGDIFSNNPMKSFYDVFSYHIDNIIDDCDLRQDFIRLQKIAGSHVVVLFKHFMLLVRYGNKLYHPQDAKSFPDVSKCRDSEHWTLMEQEFEELILDLWSKMIPEQDITQ</sequence>
<accession>A0AAW2YPM7</accession>
<evidence type="ECO:0000313" key="2">
    <source>
        <dbReference type="EMBL" id="KAL0478883.1"/>
    </source>
</evidence>
<reference evidence="2 3" key="1">
    <citation type="submission" date="2024-03" db="EMBL/GenBank/DDBJ databases">
        <title>The Acrasis kona genome and developmental transcriptomes reveal deep origins of eukaryotic multicellular pathways.</title>
        <authorList>
            <person name="Sheikh S."/>
            <person name="Fu C.-J."/>
            <person name="Brown M.W."/>
            <person name="Baldauf S.L."/>
        </authorList>
    </citation>
    <scope>NUCLEOTIDE SEQUENCE [LARGE SCALE GENOMIC DNA]</scope>
    <source>
        <strain evidence="2 3">ATCC MYA-3509</strain>
    </source>
</reference>
<keyword evidence="3" id="KW-1185">Reference proteome</keyword>